<evidence type="ECO:0000256" key="3">
    <source>
        <dbReference type="ARBA" id="ARBA00004629"/>
    </source>
</evidence>
<keyword evidence="6" id="KW-0158">Chromosome</keyword>
<organism evidence="14 15">
    <name type="scientific">Pholiota conissans</name>
    <dbReference type="NCBI Taxonomy" id="109636"/>
    <lineage>
        <taxon>Eukaryota</taxon>
        <taxon>Fungi</taxon>
        <taxon>Dikarya</taxon>
        <taxon>Basidiomycota</taxon>
        <taxon>Agaricomycotina</taxon>
        <taxon>Agaricomycetes</taxon>
        <taxon>Agaricomycetidae</taxon>
        <taxon>Agaricales</taxon>
        <taxon>Agaricineae</taxon>
        <taxon>Strophariaceae</taxon>
        <taxon>Pholiota</taxon>
    </lineage>
</organism>
<proteinExistence type="inferred from homology"/>
<dbReference type="GO" id="GO:0042729">
    <property type="term" value="C:DASH complex"/>
    <property type="evidence" value="ECO:0007669"/>
    <property type="project" value="InterPro"/>
</dbReference>
<evidence type="ECO:0000313" key="14">
    <source>
        <dbReference type="EMBL" id="KAF9480192.1"/>
    </source>
</evidence>
<evidence type="ECO:0000256" key="9">
    <source>
        <dbReference type="ARBA" id="ARBA00023212"/>
    </source>
</evidence>
<keyword evidence="13" id="KW-0175">Coiled coil</keyword>
<name>A0A9P5Z2F6_9AGAR</name>
<evidence type="ECO:0000256" key="1">
    <source>
        <dbReference type="ARBA" id="ARBA00004123"/>
    </source>
</evidence>
<evidence type="ECO:0000256" key="7">
    <source>
        <dbReference type="ARBA" id="ARBA00022490"/>
    </source>
</evidence>
<dbReference type="Proteomes" id="UP000807469">
    <property type="component" value="Unassembled WGS sequence"/>
</dbReference>
<evidence type="ECO:0000256" key="2">
    <source>
        <dbReference type="ARBA" id="ARBA00004186"/>
    </source>
</evidence>
<comment type="similarity">
    <text evidence="4">Belongs to the DASH complex SPC19 family.</text>
</comment>
<dbReference type="AlphaFoldDB" id="A0A9P5Z2F6"/>
<evidence type="ECO:0000313" key="15">
    <source>
        <dbReference type="Proteomes" id="UP000807469"/>
    </source>
</evidence>
<gene>
    <name evidence="14" type="ORF">BDN70DRAFT_805669</name>
</gene>
<sequence>MSRLSRANLKARESIFSGGPEQYLGDTQARCPPDLEECVMAMEDCCEEAYEAQVLLRNGTKDLPRMTHILKNERVFLLVNEGTIKKYKSGLADEIEPAVTELIERAEQGLANLERKETLLQAKVDNSKNAGIATGISAVQKLEARRLQTLTRQREKLEAEVRALEDDILKQVSHSSHHQYR</sequence>
<keyword evidence="11" id="KW-0137">Centromere</keyword>
<protein>
    <recommendedName>
        <fullName evidence="5">DASH complex subunit SPC19</fullName>
    </recommendedName>
    <alternativeName>
        <fullName evidence="12">Outer kinetochore protein SPC19</fullName>
    </alternativeName>
</protein>
<dbReference type="EMBL" id="MU155199">
    <property type="protein sequence ID" value="KAF9480192.1"/>
    <property type="molecule type" value="Genomic_DNA"/>
</dbReference>
<evidence type="ECO:0000256" key="5">
    <source>
        <dbReference type="ARBA" id="ARBA00016329"/>
    </source>
</evidence>
<dbReference type="InterPro" id="IPR013251">
    <property type="entry name" value="DASH_Spc19"/>
</dbReference>
<keyword evidence="15" id="KW-1185">Reference proteome</keyword>
<keyword evidence="9" id="KW-0206">Cytoskeleton</keyword>
<dbReference type="GO" id="GO:0005876">
    <property type="term" value="C:spindle microtubule"/>
    <property type="evidence" value="ECO:0007669"/>
    <property type="project" value="InterPro"/>
</dbReference>
<evidence type="ECO:0000256" key="11">
    <source>
        <dbReference type="ARBA" id="ARBA00023328"/>
    </source>
</evidence>
<accession>A0A9P5Z2F6</accession>
<reference evidence="14" key="1">
    <citation type="submission" date="2020-11" db="EMBL/GenBank/DDBJ databases">
        <authorList>
            <consortium name="DOE Joint Genome Institute"/>
            <person name="Ahrendt S."/>
            <person name="Riley R."/>
            <person name="Andreopoulos W."/>
            <person name="Labutti K."/>
            <person name="Pangilinan J."/>
            <person name="Ruiz-Duenas F.J."/>
            <person name="Barrasa J.M."/>
            <person name="Sanchez-Garcia M."/>
            <person name="Camarero S."/>
            <person name="Miyauchi S."/>
            <person name="Serrano A."/>
            <person name="Linde D."/>
            <person name="Babiker R."/>
            <person name="Drula E."/>
            <person name="Ayuso-Fernandez I."/>
            <person name="Pacheco R."/>
            <person name="Padilla G."/>
            <person name="Ferreira P."/>
            <person name="Barriuso J."/>
            <person name="Kellner H."/>
            <person name="Castanera R."/>
            <person name="Alfaro M."/>
            <person name="Ramirez L."/>
            <person name="Pisabarro A.G."/>
            <person name="Kuo A."/>
            <person name="Tritt A."/>
            <person name="Lipzen A."/>
            <person name="He G."/>
            <person name="Yan M."/>
            <person name="Ng V."/>
            <person name="Cullen D."/>
            <person name="Martin F."/>
            <person name="Rosso M.-N."/>
            <person name="Henrissat B."/>
            <person name="Hibbett D."/>
            <person name="Martinez A.T."/>
            <person name="Grigoriev I.V."/>
        </authorList>
    </citation>
    <scope>NUCLEOTIDE SEQUENCE</scope>
    <source>
        <strain evidence="14">CIRM-BRFM 674</strain>
    </source>
</reference>
<keyword evidence="8" id="KW-0995">Kinetochore</keyword>
<evidence type="ECO:0000256" key="12">
    <source>
        <dbReference type="ARBA" id="ARBA00032583"/>
    </source>
</evidence>
<dbReference type="PANTHER" id="PTHR28262:SF1">
    <property type="entry name" value="DASH COMPLEX SUBUNIT SPC19"/>
    <property type="match status" value="1"/>
</dbReference>
<comment type="subcellular location">
    <subcellularLocation>
        <location evidence="3">Chromosome</location>
        <location evidence="3">Centromere</location>
        <location evidence="3">Kinetochore</location>
    </subcellularLocation>
    <subcellularLocation>
        <location evidence="2">Cytoplasm</location>
        <location evidence="2">Cytoskeleton</location>
        <location evidence="2">Spindle</location>
    </subcellularLocation>
    <subcellularLocation>
        <location evidence="1">Nucleus</location>
    </subcellularLocation>
</comment>
<evidence type="ECO:0000256" key="4">
    <source>
        <dbReference type="ARBA" id="ARBA00008952"/>
    </source>
</evidence>
<comment type="caution">
    <text evidence="14">The sequence shown here is derived from an EMBL/GenBank/DDBJ whole genome shotgun (WGS) entry which is preliminary data.</text>
</comment>
<evidence type="ECO:0000256" key="10">
    <source>
        <dbReference type="ARBA" id="ARBA00023242"/>
    </source>
</evidence>
<evidence type="ECO:0000256" key="6">
    <source>
        <dbReference type="ARBA" id="ARBA00022454"/>
    </source>
</evidence>
<keyword evidence="7" id="KW-0963">Cytoplasm</keyword>
<dbReference type="Pfam" id="PF08287">
    <property type="entry name" value="DASH_Spc19"/>
    <property type="match status" value="1"/>
</dbReference>
<evidence type="ECO:0000256" key="13">
    <source>
        <dbReference type="SAM" id="Coils"/>
    </source>
</evidence>
<dbReference type="GO" id="GO:0008608">
    <property type="term" value="P:attachment of spindle microtubules to kinetochore"/>
    <property type="evidence" value="ECO:0007669"/>
    <property type="project" value="InterPro"/>
</dbReference>
<dbReference type="OrthoDB" id="3361333at2759"/>
<evidence type="ECO:0000256" key="8">
    <source>
        <dbReference type="ARBA" id="ARBA00022838"/>
    </source>
</evidence>
<dbReference type="PANTHER" id="PTHR28262">
    <property type="entry name" value="DASH COMPLEX SUBUNIT SPC19"/>
    <property type="match status" value="1"/>
</dbReference>
<keyword evidence="10" id="KW-0539">Nucleus</keyword>
<feature type="coiled-coil region" evidence="13">
    <location>
        <begin position="103"/>
        <end position="174"/>
    </location>
</feature>